<dbReference type="Proteomes" id="UP000005695">
    <property type="component" value="Unassembled WGS sequence"/>
</dbReference>
<evidence type="ECO:0000313" key="7">
    <source>
        <dbReference type="Proteomes" id="UP000005695"/>
    </source>
</evidence>
<protein>
    <recommendedName>
        <fullName evidence="3">Ribosome maturation factor RimP</fullName>
    </recommendedName>
</protein>
<dbReference type="HAMAP" id="MF_01077">
    <property type="entry name" value="RimP"/>
    <property type="match status" value="1"/>
</dbReference>
<comment type="subcellular location">
    <subcellularLocation>
        <location evidence="3">Cytoplasm</location>
    </subcellularLocation>
</comment>
<dbReference type="Gene3D" id="2.30.30.180">
    <property type="entry name" value="Ribosome maturation factor RimP, C-terminal domain"/>
    <property type="match status" value="1"/>
</dbReference>
<dbReference type="InterPro" id="IPR036847">
    <property type="entry name" value="RimP_C_sf"/>
</dbReference>
<dbReference type="SUPFAM" id="SSF75420">
    <property type="entry name" value="YhbC-like, N-terminal domain"/>
    <property type="match status" value="1"/>
</dbReference>
<keyword evidence="1 3" id="KW-0963">Cytoplasm</keyword>
<dbReference type="CDD" id="cd01734">
    <property type="entry name" value="YlxS_C"/>
    <property type="match status" value="1"/>
</dbReference>
<dbReference type="GO" id="GO:0006412">
    <property type="term" value="P:translation"/>
    <property type="evidence" value="ECO:0007669"/>
    <property type="project" value="TreeGrafter"/>
</dbReference>
<comment type="similarity">
    <text evidence="3">Belongs to the RimP family.</text>
</comment>
<reference evidence="6" key="2">
    <citation type="submission" date="2006-05" db="EMBL/GenBank/DDBJ databases">
        <title>Sequencing of the draft genome and assembly of Desulfuromonas acetoxidans DSM 684.</title>
        <authorList>
            <consortium name="US DOE Joint Genome Institute (JGI-PGF)"/>
            <person name="Copeland A."/>
            <person name="Lucas S."/>
            <person name="Lapidus A."/>
            <person name="Barry K."/>
            <person name="Detter J.C."/>
            <person name="Glavina del Rio T."/>
            <person name="Hammon N."/>
            <person name="Israni S."/>
            <person name="Dalin E."/>
            <person name="Tice H."/>
            <person name="Bruce D."/>
            <person name="Pitluck S."/>
            <person name="Richardson P."/>
        </authorList>
    </citation>
    <scope>NUCLEOTIDE SEQUENCE [LARGE SCALE GENOMIC DNA]</scope>
    <source>
        <strain evidence="6">DSM 684</strain>
    </source>
</reference>
<comment type="caution">
    <text evidence="6">The sequence shown here is derived from an EMBL/GenBank/DDBJ whole genome shotgun (WGS) entry which is preliminary data.</text>
</comment>
<dbReference type="AlphaFoldDB" id="Q1K0F8"/>
<evidence type="ECO:0000313" key="6">
    <source>
        <dbReference type="EMBL" id="EAT15983.1"/>
    </source>
</evidence>
<dbReference type="InterPro" id="IPR003728">
    <property type="entry name" value="Ribosome_maturation_RimP"/>
</dbReference>
<name>Q1K0F8_DESA6</name>
<dbReference type="Pfam" id="PF17384">
    <property type="entry name" value="DUF150_C"/>
    <property type="match status" value="1"/>
</dbReference>
<dbReference type="InterPro" id="IPR035956">
    <property type="entry name" value="RimP_N_sf"/>
</dbReference>
<evidence type="ECO:0000259" key="4">
    <source>
        <dbReference type="Pfam" id="PF02576"/>
    </source>
</evidence>
<sequence>MRSELFAHFFLFYPFLFKEQGRCNDMSDEAVLNKVIELAEPILEEQGLELVDIEFFSQGSEWLLRLFIDKPGGVNLDDCADCSRELSLILDVEEVIEVAYRLEVSSPGIDRPLKKEADFERFKGEMVRAKTLQAIDPDLRGYQRKTFIGELLGLEDDVVFIEQNDKEGGRVELPLDSLETINLEPQF</sequence>
<dbReference type="GO" id="GO:0005829">
    <property type="term" value="C:cytosol"/>
    <property type="evidence" value="ECO:0007669"/>
    <property type="project" value="TreeGrafter"/>
</dbReference>
<evidence type="ECO:0000256" key="3">
    <source>
        <dbReference type="HAMAP-Rule" id="MF_01077"/>
    </source>
</evidence>
<dbReference type="FunFam" id="3.30.300.70:FF:000001">
    <property type="entry name" value="Ribosome maturation factor RimP"/>
    <property type="match status" value="1"/>
</dbReference>
<dbReference type="InterPro" id="IPR028998">
    <property type="entry name" value="RimP_C"/>
</dbReference>
<organism evidence="6 7">
    <name type="scientific">Desulfuromonas acetoxidans (strain DSM 684 / 11070)</name>
    <dbReference type="NCBI Taxonomy" id="281689"/>
    <lineage>
        <taxon>Bacteria</taxon>
        <taxon>Pseudomonadati</taxon>
        <taxon>Thermodesulfobacteriota</taxon>
        <taxon>Desulfuromonadia</taxon>
        <taxon>Desulfuromonadales</taxon>
        <taxon>Desulfuromonadaceae</taxon>
        <taxon>Desulfuromonas</taxon>
    </lineage>
</organism>
<dbReference type="PANTHER" id="PTHR33867">
    <property type="entry name" value="RIBOSOME MATURATION FACTOR RIMP"/>
    <property type="match status" value="1"/>
</dbReference>
<evidence type="ECO:0000256" key="1">
    <source>
        <dbReference type="ARBA" id="ARBA00022490"/>
    </source>
</evidence>
<reference evidence="6" key="1">
    <citation type="submission" date="2006-05" db="EMBL/GenBank/DDBJ databases">
        <title>Annotation of the draft genome assembly of Desulfuromonas acetoxidans DSM 684.</title>
        <authorList>
            <consortium name="US DOE Joint Genome Institute (JGI-ORNL)"/>
            <person name="Larimer F."/>
            <person name="Land M."/>
            <person name="Hauser L."/>
        </authorList>
    </citation>
    <scope>NUCLEOTIDE SEQUENCE [LARGE SCALE GENOMIC DNA]</scope>
    <source>
        <strain evidence="6">DSM 684</strain>
    </source>
</reference>
<feature type="domain" description="Ribosome maturation factor RimP C-terminal" evidence="5">
    <location>
        <begin position="113"/>
        <end position="187"/>
    </location>
</feature>
<dbReference type="Gene3D" id="3.30.300.70">
    <property type="entry name" value="RimP-like superfamily, N-terminal"/>
    <property type="match status" value="1"/>
</dbReference>
<evidence type="ECO:0000256" key="2">
    <source>
        <dbReference type="ARBA" id="ARBA00022517"/>
    </source>
</evidence>
<feature type="domain" description="Ribosome maturation factor RimP N-terminal" evidence="4">
    <location>
        <begin position="38"/>
        <end position="110"/>
    </location>
</feature>
<dbReference type="EMBL" id="AAEW02000007">
    <property type="protein sequence ID" value="EAT15983.1"/>
    <property type="molecule type" value="Genomic_DNA"/>
</dbReference>
<dbReference type="GO" id="GO:0000028">
    <property type="term" value="P:ribosomal small subunit assembly"/>
    <property type="evidence" value="ECO:0007669"/>
    <property type="project" value="TreeGrafter"/>
</dbReference>
<dbReference type="InterPro" id="IPR028989">
    <property type="entry name" value="RimP_N"/>
</dbReference>
<gene>
    <name evidence="3" type="primary">rimP</name>
    <name evidence="6" type="ORF">Dace_2283</name>
</gene>
<dbReference type="SUPFAM" id="SSF74942">
    <property type="entry name" value="YhbC-like, C-terminal domain"/>
    <property type="match status" value="1"/>
</dbReference>
<dbReference type="PANTHER" id="PTHR33867:SF1">
    <property type="entry name" value="RIBOSOME MATURATION FACTOR RIMP"/>
    <property type="match status" value="1"/>
</dbReference>
<dbReference type="Pfam" id="PF02576">
    <property type="entry name" value="RimP_N"/>
    <property type="match status" value="1"/>
</dbReference>
<keyword evidence="2 3" id="KW-0690">Ribosome biogenesis</keyword>
<keyword evidence="7" id="KW-1185">Reference proteome</keyword>
<comment type="function">
    <text evidence="3">Required for maturation of 30S ribosomal subunits.</text>
</comment>
<proteinExistence type="inferred from homology"/>
<accession>Q1K0F8</accession>
<evidence type="ECO:0000259" key="5">
    <source>
        <dbReference type="Pfam" id="PF17384"/>
    </source>
</evidence>